<reference evidence="2 3" key="1">
    <citation type="submission" date="2020-11" db="EMBL/GenBank/DDBJ databases">
        <title>Draft Genome Sequence and Secondary Metabolite Biosynthetic Potential of the Lysobacter niastensis Type strain DSM 18481.</title>
        <authorList>
            <person name="Turrini P."/>
            <person name="Artuso I."/>
            <person name="Tescari M."/>
            <person name="Lugli G.A."/>
            <person name="Frangipani E."/>
            <person name="Ventura M."/>
            <person name="Visca P."/>
        </authorList>
    </citation>
    <scope>NUCLEOTIDE SEQUENCE [LARGE SCALE GENOMIC DNA]</scope>
    <source>
        <strain evidence="2 3">DSM 18481</strain>
    </source>
</reference>
<evidence type="ECO:0000313" key="3">
    <source>
        <dbReference type="Proteomes" id="UP001429984"/>
    </source>
</evidence>
<feature type="transmembrane region" description="Helical" evidence="1">
    <location>
        <begin position="12"/>
        <end position="29"/>
    </location>
</feature>
<keyword evidence="3" id="KW-1185">Reference proteome</keyword>
<comment type="caution">
    <text evidence="2">The sequence shown here is derived from an EMBL/GenBank/DDBJ whole genome shotgun (WGS) entry which is preliminary data.</text>
</comment>
<organism evidence="2 3">
    <name type="scientific">Lysobacter niastensis</name>
    <dbReference type="NCBI Taxonomy" id="380629"/>
    <lineage>
        <taxon>Bacteria</taxon>
        <taxon>Pseudomonadati</taxon>
        <taxon>Pseudomonadota</taxon>
        <taxon>Gammaproteobacteria</taxon>
        <taxon>Lysobacterales</taxon>
        <taxon>Lysobacteraceae</taxon>
        <taxon>Lysobacter</taxon>
    </lineage>
</organism>
<dbReference type="EMBL" id="JADLZT010000006">
    <property type="protein sequence ID" value="MBF6024877.1"/>
    <property type="molecule type" value="Genomic_DNA"/>
</dbReference>
<gene>
    <name evidence="2" type="ORF">IU514_12655</name>
</gene>
<dbReference type="RefSeq" id="WP_194931459.1">
    <property type="nucleotide sequence ID" value="NZ_JADLZT010000006.1"/>
</dbReference>
<accession>A0ABS0BAK5</accession>
<feature type="transmembrane region" description="Helical" evidence="1">
    <location>
        <begin position="35"/>
        <end position="53"/>
    </location>
</feature>
<keyword evidence="1" id="KW-0472">Membrane</keyword>
<proteinExistence type="predicted"/>
<keyword evidence="1" id="KW-0812">Transmembrane</keyword>
<dbReference type="Proteomes" id="UP001429984">
    <property type="component" value="Unassembled WGS sequence"/>
</dbReference>
<evidence type="ECO:0000313" key="2">
    <source>
        <dbReference type="EMBL" id="MBF6024877.1"/>
    </source>
</evidence>
<sequence length="93" mass="9896">MKTTNSTDLKRAELLGSVGIFLLGAGLGSLTSDALAQYAAILVLGGGLMHGLAMYGKHRTEIAQGIAAPSWYRALYWSCWALLTLLAIWLAIS</sequence>
<protein>
    <submittedName>
        <fullName evidence="2">Uncharacterized protein</fullName>
    </submittedName>
</protein>
<name>A0ABS0BAK5_9GAMM</name>
<keyword evidence="1" id="KW-1133">Transmembrane helix</keyword>
<feature type="transmembrane region" description="Helical" evidence="1">
    <location>
        <begin position="74"/>
        <end position="92"/>
    </location>
</feature>
<evidence type="ECO:0000256" key="1">
    <source>
        <dbReference type="SAM" id="Phobius"/>
    </source>
</evidence>